<keyword evidence="4" id="KW-1185">Reference proteome</keyword>
<proteinExistence type="predicted"/>
<dbReference type="GeneID" id="96740271"/>
<keyword evidence="1" id="KW-1133">Transmembrane helix</keyword>
<keyword evidence="1" id="KW-0472">Membrane</keyword>
<keyword evidence="1" id="KW-0812">Transmembrane</keyword>
<name>A0A1Y0CQX4_9BACI</name>
<gene>
    <name evidence="2" type="ORF">B4U37_17860</name>
    <name evidence="3" type="ORF">FZC74_09045</name>
</gene>
<keyword evidence="3" id="KW-0966">Cell projection</keyword>
<dbReference type="EMBL" id="CP020880">
    <property type="protein sequence ID" value="ART77781.1"/>
    <property type="molecule type" value="Genomic_DNA"/>
</dbReference>
<dbReference type="Proteomes" id="UP000195573">
    <property type="component" value="Chromosome"/>
</dbReference>
<organism evidence="3 5">
    <name type="scientific">Sutcliffiella horikoshii</name>
    <dbReference type="NCBI Taxonomy" id="79883"/>
    <lineage>
        <taxon>Bacteria</taxon>
        <taxon>Bacillati</taxon>
        <taxon>Bacillota</taxon>
        <taxon>Bacilli</taxon>
        <taxon>Bacillales</taxon>
        <taxon>Bacillaceae</taxon>
        <taxon>Sutcliffiella</taxon>
    </lineage>
</organism>
<evidence type="ECO:0000256" key="1">
    <source>
        <dbReference type="SAM" id="Phobius"/>
    </source>
</evidence>
<reference evidence="3 5" key="2">
    <citation type="submission" date="2019-08" db="EMBL/GenBank/DDBJ databases">
        <title>Bacillus genomes from the desert of Cuatro Cienegas, Coahuila.</title>
        <authorList>
            <person name="Olmedo-Alvarez G."/>
        </authorList>
    </citation>
    <scope>NUCLEOTIDE SEQUENCE [LARGE SCALE GENOMIC DNA]</scope>
    <source>
        <strain evidence="3 5">CH88_3T</strain>
    </source>
</reference>
<dbReference type="EMBL" id="VTEU01000002">
    <property type="protein sequence ID" value="TYS60269.1"/>
    <property type="molecule type" value="Genomic_DNA"/>
</dbReference>
<evidence type="ECO:0000313" key="4">
    <source>
        <dbReference type="Proteomes" id="UP000195573"/>
    </source>
</evidence>
<evidence type="ECO:0000313" key="3">
    <source>
        <dbReference type="EMBL" id="TYS60269.1"/>
    </source>
</evidence>
<sequence length="115" mass="12711">MKKFGLFLVGVIAFFVLLANIGPLLGLAVSLVVTYYAVKEFIKTDSTGTKILWGFIAFIAVAFSIANVPAVLAVVAAYILYVVYKNWNKEKANNDIIEAGDPFTNFEKQWNSLNK</sequence>
<dbReference type="Proteomes" id="UP000323393">
    <property type="component" value="Unassembled WGS sequence"/>
</dbReference>
<evidence type="ECO:0000313" key="5">
    <source>
        <dbReference type="Proteomes" id="UP000323393"/>
    </source>
</evidence>
<reference evidence="2 4" key="1">
    <citation type="submission" date="2017-04" db="EMBL/GenBank/DDBJ databases">
        <title>Complete Genome Sequence of the Bacillus horikoshii 20a strain from Cuatro Cienegas, Coahuila, Mexico.</title>
        <authorList>
            <person name="Zarza E."/>
            <person name="Alcaraz L.D."/>
            <person name="Aguilar-Salinas B."/>
            <person name="Islas A."/>
            <person name="Olmedo-Alvarez G."/>
        </authorList>
    </citation>
    <scope>NUCLEOTIDE SEQUENCE [LARGE SCALE GENOMIC DNA]</scope>
    <source>
        <strain evidence="2 4">20a</strain>
    </source>
</reference>
<accession>A0A1Y0CQX4</accession>
<keyword evidence="3" id="KW-0282">Flagellum</keyword>
<keyword evidence="3" id="KW-0969">Cilium</keyword>
<protein>
    <submittedName>
        <fullName evidence="3">Flagellar basal body rod protein</fullName>
    </submittedName>
</protein>
<dbReference type="KEGG" id="bhk:B4U37_17860"/>
<feature type="transmembrane region" description="Helical" evidence="1">
    <location>
        <begin position="52"/>
        <end position="81"/>
    </location>
</feature>
<dbReference type="AlphaFoldDB" id="A0A1Y0CQX4"/>
<dbReference type="RefSeq" id="WP_088019322.1">
    <property type="nucleotide sequence ID" value="NZ_CP020880.1"/>
</dbReference>
<evidence type="ECO:0000313" key="2">
    <source>
        <dbReference type="EMBL" id="ART77781.1"/>
    </source>
</evidence>